<sequence length="78" mass="8766">MAASFSVFVPIDHTDPSVREFATFAVAKHNRDSRQNLKFESVVKAEMKEADFPIYRIGLTAKNGDAVNNYETTNLETL</sequence>
<dbReference type="AlphaFoldDB" id="A0AAV1VV43"/>
<evidence type="ECO:0000313" key="5">
    <source>
        <dbReference type="Proteomes" id="UP001497480"/>
    </source>
</evidence>
<dbReference type="PANTHER" id="PTHR47364:SF2">
    <property type="entry name" value="CYSTEINE PROTEINASE INHIBITOR 5"/>
    <property type="match status" value="1"/>
</dbReference>
<evidence type="ECO:0000313" key="4">
    <source>
        <dbReference type="EMBL" id="CAL0300757.1"/>
    </source>
</evidence>
<keyword evidence="1" id="KW-0646">Protease inhibitor</keyword>
<gene>
    <name evidence="4" type="ORF">LLUT_LOCUS1817</name>
</gene>
<dbReference type="SUPFAM" id="SSF54403">
    <property type="entry name" value="Cystatin/monellin"/>
    <property type="match status" value="1"/>
</dbReference>
<keyword evidence="5" id="KW-1185">Reference proteome</keyword>
<protein>
    <recommendedName>
        <fullName evidence="3">Cystatin domain-containing protein</fullName>
    </recommendedName>
</protein>
<dbReference type="EMBL" id="CAXHTB010000002">
    <property type="protein sequence ID" value="CAL0300757.1"/>
    <property type="molecule type" value="Genomic_DNA"/>
</dbReference>
<keyword evidence="2" id="KW-0789">Thiol protease inhibitor</keyword>
<evidence type="ECO:0000256" key="2">
    <source>
        <dbReference type="ARBA" id="ARBA00022704"/>
    </source>
</evidence>
<dbReference type="InterPro" id="IPR000010">
    <property type="entry name" value="Cystatin_dom"/>
</dbReference>
<comment type="caution">
    <text evidence="4">The sequence shown here is derived from an EMBL/GenBank/DDBJ whole genome shotgun (WGS) entry which is preliminary data.</text>
</comment>
<dbReference type="Gene3D" id="3.10.450.10">
    <property type="match status" value="1"/>
</dbReference>
<name>A0AAV1VV43_LUPLU</name>
<proteinExistence type="predicted"/>
<dbReference type="InterPro" id="IPR046350">
    <property type="entry name" value="Cystatin_sf"/>
</dbReference>
<evidence type="ECO:0000256" key="1">
    <source>
        <dbReference type="ARBA" id="ARBA00022690"/>
    </source>
</evidence>
<organism evidence="4 5">
    <name type="scientific">Lupinus luteus</name>
    <name type="common">European yellow lupine</name>
    <dbReference type="NCBI Taxonomy" id="3873"/>
    <lineage>
        <taxon>Eukaryota</taxon>
        <taxon>Viridiplantae</taxon>
        <taxon>Streptophyta</taxon>
        <taxon>Embryophyta</taxon>
        <taxon>Tracheophyta</taxon>
        <taxon>Spermatophyta</taxon>
        <taxon>Magnoliopsida</taxon>
        <taxon>eudicotyledons</taxon>
        <taxon>Gunneridae</taxon>
        <taxon>Pentapetalae</taxon>
        <taxon>rosids</taxon>
        <taxon>fabids</taxon>
        <taxon>Fabales</taxon>
        <taxon>Fabaceae</taxon>
        <taxon>Papilionoideae</taxon>
        <taxon>50 kb inversion clade</taxon>
        <taxon>genistoids sensu lato</taxon>
        <taxon>core genistoids</taxon>
        <taxon>Genisteae</taxon>
        <taxon>Lupinus</taxon>
    </lineage>
</organism>
<reference evidence="4 5" key="1">
    <citation type="submission" date="2024-03" db="EMBL/GenBank/DDBJ databases">
        <authorList>
            <person name="Martinez-Hernandez J."/>
        </authorList>
    </citation>
    <scope>NUCLEOTIDE SEQUENCE [LARGE SCALE GENOMIC DNA]</scope>
</reference>
<dbReference type="GO" id="GO:0004869">
    <property type="term" value="F:cysteine-type endopeptidase inhibitor activity"/>
    <property type="evidence" value="ECO:0007669"/>
    <property type="project" value="UniProtKB-KW"/>
</dbReference>
<dbReference type="PANTHER" id="PTHR47364">
    <property type="entry name" value="CYSTEINE PROTEINASE INHIBITOR 5"/>
    <property type="match status" value="1"/>
</dbReference>
<evidence type="ECO:0000259" key="3">
    <source>
        <dbReference type="Pfam" id="PF16845"/>
    </source>
</evidence>
<accession>A0AAV1VV43</accession>
<dbReference type="Pfam" id="PF16845">
    <property type="entry name" value="SQAPI"/>
    <property type="match status" value="1"/>
</dbReference>
<feature type="domain" description="Cystatin" evidence="3">
    <location>
        <begin position="12"/>
        <end position="77"/>
    </location>
</feature>
<dbReference type="Proteomes" id="UP001497480">
    <property type="component" value="Unassembled WGS sequence"/>
</dbReference>